<gene>
    <name evidence="2" type="ORF">K469DRAFT_653747</name>
</gene>
<feature type="non-terminal residue" evidence="2">
    <location>
        <position position="299"/>
    </location>
</feature>
<evidence type="ECO:0000256" key="1">
    <source>
        <dbReference type="SAM" id="MobiDB-lite"/>
    </source>
</evidence>
<evidence type="ECO:0000313" key="2">
    <source>
        <dbReference type="EMBL" id="KAF2192340.1"/>
    </source>
</evidence>
<dbReference type="Proteomes" id="UP000800200">
    <property type="component" value="Unassembled WGS sequence"/>
</dbReference>
<organism evidence="2 3">
    <name type="scientific">Zopfia rhizophila CBS 207.26</name>
    <dbReference type="NCBI Taxonomy" id="1314779"/>
    <lineage>
        <taxon>Eukaryota</taxon>
        <taxon>Fungi</taxon>
        <taxon>Dikarya</taxon>
        <taxon>Ascomycota</taxon>
        <taxon>Pezizomycotina</taxon>
        <taxon>Dothideomycetes</taxon>
        <taxon>Dothideomycetes incertae sedis</taxon>
        <taxon>Zopfiaceae</taxon>
        <taxon>Zopfia</taxon>
    </lineage>
</organism>
<proteinExistence type="predicted"/>
<keyword evidence="3" id="KW-1185">Reference proteome</keyword>
<accession>A0A6A6EQH2</accession>
<feature type="region of interest" description="Disordered" evidence="1">
    <location>
        <begin position="1"/>
        <end position="45"/>
    </location>
</feature>
<feature type="region of interest" description="Disordered" evidence="1">
    <location>
        <begin position="163"/>
        <end position="218"/>
    </location>
</feature>
<protein>
    <submittedName>
        <fullName evidence="2">Uncharacterized protein</fullName>
    </submittedName>
</protein>
<feature type="compositionally biased region" description="Low complexity" evidence="1">
    <location>
        <begin position="166"/>
        <end position="184"/>
    </location>
</feature>
<dbReference type="AlphaFoldDB" id="A0A6A6EQH2"/>
<feature type="compositionally biased region" description="Basic and acidic residues" evidence="1">
    <location>
        <begin position="70"/>
        <end position="131"/>
    </location>
</feature>
<sequence length="299" mass="34273">MPRRTPKKRTAPEDGAASRPKRHKRGGTHRVKDEHRTGTHWDGKTYEELLYTIKSPSRRVIYTKDMRKHEMARALADHDKERAKGEAAKKREIERKKETKKKAEKEEREKERQLRDKLAGKAERAQRREAGEDVSDSTEAEAEAYVNDIMGIERYGQMVDDDNFWSVSSSEGSETGTPSTVSPTFPHQKLRIYEWPFSDMPSPNSPRTPQTPGGTEREDVFRETLPRKIPYAVMNLVTSTSKETLELPGRTYPEVIRADFVPKLNQRTVDAARNGTMIGPLRKAVVESGKEWAKRTQVQ</sequence>
<name>A0A6A6EQH2_9PEZI</name>
<feature type="compositionally biased region" description="Acidic residues" evidence="1">
    <location>
        <begin position="132"/>
        <end position="142"/>
    </location>
</feature>
<feature type="region of interest" description="Disordered" evidence="1">
    <location>
        <begin position="70"/>
        <end position="142"/>
    </location>
</feature>
<evidence type="ECO:0000313" key="3">
    <source>
        <dbReference type="Proteomes" id="UP000800200"/>
    </source>
</evidence>
<feature type="compositionally biased region" description="Basic and acidic residues" evidence="1">
    <location>
        <begin position="30"/>
        <end position="45"/>
    </location>
</feature>
<reference evidence="2" key="1">
    <citation type="journal article" date="2020" name="Stud. Mycol.">
        <title>101 Dothideomycetes genomes: a test case for predicting lifestyles and emergence of pathogens.</title>
        <authorList>
            <person name="Haridas S."/>
            <person name="Albert R."/>
            <person name="Binder M."/>
            <person name="Bloem J."/>
            <person name="Labutti K."/>
            <person name="Salamov A."/>
            <person name="Andreopoulos B."/>
            <person name="Baker S."/>
            <person name="Barry K."/>
            <person name="Bills G."/>
            <person name="Bluhm B."/>
            <person name="Cannon C."/>
            <person name="Castanera R."/>
            <person name="Culley D."/>
            <person name="Daum C."/>
            <person name="Ezra D."/>
            <person name="Gonzalez J."/>
            <person name="Henrissat B."/>
            <person name="Kuo A."/>
            <person name="Liang C."/>
            <person name="Lipzen A."/>
            <person name="Lutzoni F."/>
            <person name="Magnuson J."/>
            <person name="Mondo S."/>
            <person name="Nolan M."/>
            <person name="Ohm R."/>
            <person name="Pangilinan J."/>
            <person name="Park H.-J."/>
            <person name="Ramirez L."/>
            <person name="Alfaro M."/>
            <person name="Sun H."/>
            <person name="Tritt A."/>
            <person name="Yoshinaga Y."/>
            <person name="Zwiers L.-H."/>
            <person name="Turgeon B."/>
            <person name="Goodwin S."/>
            <person name="Spatafora J."/>
            <person name="Crous P."/>
            <person name="Grigoriev I."/>
        </authorList>
    </citation>
    <scope>NUCLEOTIDE SEQUENCE</scope>
    <source>
        <strain evidence="2">CBS 207.26</strain>
    </source>
</reference>
<dbReference type="OrthoDB" id="3791520at2759"/>
<feature type="compositionally biased region" description="Polar residues" evidence="1">
    <location>
        <begin position="201"/>
        <end position="213"/>
    </location>
</feature>
<dbReference type="EMBL" id="ML994615">
    <property type="protein sequence ID" value="KAF2192340.1"/>
    <property type="molecule type" value="Genomic_DNA"/>
</dbReference>
<feature type="compositionally biased region" description="Basic residues" evidence="1">
    <location>
        <begin position="19"/>
        <end position="29"/>
    </location>
</feature>